<name>A0A1G7BQB6_9ACTN</name>
<feature type="transmembrane region" description="Helical" evidence="1">
    <location>
        <begin position="98"/>
        <end position="118"/>
    </location>
</feature>
<dbReference type="RefSeq" id="WP_177155066.1">
    <property type="nucleotide sequence ID" value="NZ_FNAD01000017.1"/>
</dbReference>
<keyword evidence="1" id="KW-0472">Membrane</keyword>
<feature type="transmembrane region" description="Helical" evidence="1">
    <location>
        <begin position="139"/>
        <end position="163"/>
    </location>
</feature>
<sequence>MTTAAAEIEDGLGTLAGTGKLLRFYLRRTRIFLIGWLGGMFAFSALMAVSLPELYPDAAARAEGAALLDTPAMRFMTGPSQYIDAYGESVGAMFAHQILMWSLAVTGVMFILLVTRLTRADEETSRSEVVRSLPVGRRADLAAALLLSLIAAVALGALITLSVMGLEGTESSQAVLYGSTFTATGISFAAITAVCSQLAAYSSTANGLAFAVLGFAFLMAGAGYAEGSWLSWLSPIGWPELTYVYTPEQRWWPLVFAAAVSAALAWLAFALVAKRDFGAGMLTTRPGRAFAKPGLRSATALTFRLTKGMLWTAVISMLLLGLAYGSVIGSADQFLDSMSETQQEVFTRGSSAPPEDSFAVTVTQVQAYIALIFALLVIGRARKEETGGRGELLGSSPVARSGWPGSYFVAAMVNGTVGTLVGGLTLALIGAASLGWDTFGKLTLASLNYLPAVWVVIAAAFALLGWVPRFGALRWLLWLYVFVIGYFGSIIEGMPEWVGKGSPFKHVAEYPLEDMDWPAVAALTAVAAGLAILGYVGIRRRDLHFS</sequence>
<protein>
    <submittedName>
        <fullName evidence="2">ABC-2 type transport system permease protein</fullName>
    </submittedName>
</protein>
<feature type="transmembrane region" description="Helical" evidence="1">
    <location>
        <begin position="475"/>
        <end position="497"/>
    </location>
</feature>
<feature type="transmembrane region" description="Helical" evidence="1">
    <location>
        <begin position="207"/>
        <end position="225"/>
    </location>
</feature>
<dbReference type="Proteomes" id="UP000198949">
    <property type="component" value="Unassembled WGS sequence"/>
</dbReference>
<organism evidence="2 3">
    <name type="scientific">Glycomyces harbinensis</name>
    <dbReference type="NCBI Taxonomy" id="58114"/>
    <lineage>
        <taxon>Bacteria</taxon>
        <taxon>Bacillati</taxon>
        <taxon>Actinomycetota</taxon>
        <taxon>Actinomycetes</taxon>
        <taxon>Glycomycetales</taxon>
        <taxon>Glycomycetaceae</taxon>
        <taxon>Glycomyces</taxon>
    </lineage>
</organism>
<feature type="transmembrane region" description="Helical" evidence="1">
    <location>
        <begin position="358"/>
        <end position="379"/>
    </location>
</feature>
<accession>A0A1G7BQB6</accession>
<feature type="transmembrane region" description="Helical" evidence="1">
    <location>
        <begin position="310"/>
        <end position="331"/>
    </location>
</feature>
<evidence type="ECO:0000313" key="2">
    <source>
        <dbReference type="EMBL" id="SDE29331.1"/>
    </source>
</evidence>
<dbReference type="EMBL" id="FNAD01000017">
    <property type="protein sequence ID" value="SDE29331.1"/>
    <property type="molecule type" value="Genomic_DNA"/>
</dbReference>
<keyword evidence="3" id="KW-1185">Reference proteome</keyword>
<gene>
    <name evidence="2" type="ORF">SAMN05216270_117102</name>
</gene>
<feature type="transmembrane region" description="Helical" evidence="1">
    <location>
        <begin position="175"/>
        <end position="195"/>
    </location>
</feature>
<evidence type="ECO:0000313" key="3">
    <source>
        <dbReference type="Proteomes" id="UP000198949"/>
    </source>
</evidence>
<feature type="transmembrane region" description="Helical" evidence="1">
    <location>
        <begin position="31"/>
        <end position="51"/>
    </location>
</feature>
<dbReference type="STRING" id="58114.SAMN05216270_117102"/>
<keyword evidence="1" id="KW-0812">Transmembrane</keyword>
<feature type="transmembrane region" description="Helical" evidence="1">
    <location>
        <begin position="449"/>
        <end position="468"/>
    </location>
</feature>
<evidence type="ECO:0000256" key="1">
    <source>
        <dbReference type="SAM" id="Phobius"/>
    </source>
</evidence>
<dbReference type="AlphaFoldDB" id="A0A1G7BQB6"/>
<reference evidence="3" key="1">
    <citation type="submission" date="2016-10" db="EMBL/GenBank/DDBJ databases">
        <authorList>
            <person name="Varghese N."/>
            <person name="Submissions S."/>
        </authorList>
    </citation>
    <scope>NUCLEOTIDE SEQUENCE [LARGE SCALE GENOMIC DNA]</scope>
    <source>
        <strain evidence="3">CGMCC 4.3516</strain>
    </source>
</reference>
<feature type="transmembrane region" description="Helical" evidence="1">
    <location>
        <begin position="251"/>
        <end position="273"/>
    </location>
</feature>
<feature type="transmembrane region" description="Helical" evidence="1">
    <location>
        <begin position="407"/>
        <end position="429"/>
    </location>
</feature>
<feature type="transmembrane region" description="Helical" evidence="1">
    <location>
        <begin position="517"/>
        <end position="538"/>
    </location>
</feature>
<keyword evidence="1" id="KW-1133">Transmembrane helix</keyword>
<proteinExistence type="predicted"/>